<feature type="domain" description="Peptidase A1" evidence="11">
    <location>
        <begin position="56"/>
        <end position="381"/>
    </location>
</feature>
<evidence type="ECO:0000256" key="5">
    <source>
        <dbReference type="ARBA" id="ARBA00022729"/>
    </source>
</evidence>
<gene>
    <name evidence="12" type="ORF">ABOM_008875</name>
</gene>
<protein>
    <recommendedName>
        <fullName evidence="11">Peptidase A1 domain-containing protein</fullName>
    </recommendedName>
</protein>
<keyword evidence="4" id="KW-0645">Protease</keyword>
<evidence type="ECO:0000256" key="3">
    <source>
        <dbReference type="ARBA" id="ARBA00022622"/>
    </source>
</evidence>
<evidence type="ECO:0000256" key="4">
    <source>
        <dbReference type="ARBA" id="ARBA00022670"/>
    </source>
</evidence>
<reference evidence="12 13" key="1">
    <citation type="journal article" date="2016" name="Genome Biol. Evol.">
        <title>Draft genome sequence of an aflatoxigenic Aspergillus species, A. bombycis.</title>
        <authorList>
            <person name="Moore G.G."/>
            <person name="Mack B.M."/>
            <person name="Beltz S.B."/>
            <person name="Gilbert M.K."/>
        </authorList>
    </citation>
    <scope>NUCLEOTIDE SEQUENCE [LARGE SCALE GENOMIC DNA]</scope>
    <source>
        <strain evidence="13">NRRL 26010</strain>
    </source>
</reference>
<dbReference type="InterPro" id="IPR033121">
    <property type="entry name" value="PEPTIDASE_A1"/>
</dbReference>
<comment type="subcellular location">
    <subcellularLocation>
        <location evidence="1">Cell membrane</location>
        <topology evidence="1">Lipid-anchor</topology>
        <topology evidence="1">GPI-anchor</topology>
    </subcellularLocation>
</comment>
<feature type="compositionally biased region" description="Low complexity" evidence="9">
    <location>
        <begin position="416"/>
        <end position="465"/>
    </location>
</feature>
<dbReference type="SUPFAM" id="SSF50630">
    <property type="entry name" value="Acid proteases"/>
    <property type="match status" value="1"/>
</dbReference>
<dbReference type="PANTHER" id="PTHR47966">
    <property type="entry name" value="BETA-SITE APP-CLEAVING ENZYME, ISOFORM A-RELATED"/>
    <property type="match status" value="1"/>
</dbReference>
<feature type="active site" evidence="8">
    <location>
        <position position="74"/>
    </location>
</feature>
<dbReference type="RefSeq" id="XP_022386874.1">
    <property type="nucleotide sequence ID" value="XM_022536004.1"/>
</dbReference>
<name>A0A1F7ZUS7_9EURO</name>
<evidence type="ECO:0000313" key="13">
    <source>
        <dbReference type="Proteomes" id="UP000179179"/>
    </source>
</evidence>
<dbReference type="AlphaFoldDB" id="A0A1F7ZUS7"/>
<evidence type="ECO:0000256" key="7">
    <source>
        <dbReference type="ARBA" id="ARBA00022801"/>
    </source>
</evidence>
<evidence type="ECO:0000256" key="6">
    <source>
        <dbReference type="ARBA" id="ARBA00022750"/>
    </source>
</evidence>
<keyword evidence="7" id="KW-0378">Hydrolase</keyword>
<dbReference type="InterPro" id="IPR001461">
    <property type="entry name" value="Aspartic_peptidase_A1"/>
</dbReference>
<dbReference type="InterPro" id="IPR033876">
    <property type="entry name" value="SAP-like"/>
</dbReference>
<feature type="region of interest" description="Disordered" evidence="9">
    <location>
        <begin position="388"/>
        <end position="407"/>
    </location>
</feature>
<comment type="caution">
    <text evidence="12">The sequence shown here is derived from an EMBL/GenBank/DDBJ whole genome shotgun (WGS) entry which is preliminary data.</text>
</comment>
<dbReference type="PROSITE" id="PS51767">
    <property type="entry name" value="PEPTIDASE_A1"/>
    <property type="match status" value="1"/>
</dbReference>
<dbReference type="STRING" id="109264.A0A1F7ZUS7"/>
<comment type="similarity">
    <text evidence="2">Belongs to the peptidase A1 family.</text>
</comment>
<sequence length="485" mass="50554">MRMMLSYKCLIVQISLAAWALGSPNVVKMGLSRRQTASNNGSFSVELGNFIPAGLYYVNVSIGTPAQVVQLQLDTASSDVWAFGVRSCDPNTSYCLGGAYSPNDSRTATVTDKGGFQISFDTPGIGVKGDWVKDDFSVGNMTIKDLEMGVATDAAGFNTGVMGIGFASSESNSTSFVDQMVEQGLTKSRSYSLWLDDLNSSTGSVLFGGYDSDKYHDDLVALPMQPNASGGFTDLAVTWTSFSLTNSSGAEIAISGQDFKEYAILDAGFPGILIPDEIYQEIAEAAGVLDDGRVDCQLRSVNATFNFGFGGPKGVVIAAPIYEFVIPGIFPNGTQITDTKGIEVCWFGMGPQKNRPLLLGDTLLRSAYVVYNLDDKWIAMAPTNFNSTSSNVTEIEPSSSLPAGWSSAPNITVGQTATGSITTGTSTPVSVSGTQTSGASTTASESGTQSSGASTSASASGSEASRVTTLATATITGGSGFLTAM</sequence>
<evidence type="ECO:0000256" key="2">
    <source>
        <dbReference type="ARBA" id="ARBA00007447"/>
    </source>
</evidence>
<feature type="active site" evidence="8">
    <location>
        <position position="266"/>
    </location>
</feature>
<dbReference type="Proteomes" id="UP000179179">
    <property type="component" value="Unassembled WGS sequence"/>
</dbReference>
<accession>A0A1F7ZUS7</accession>
<feature type="chain" id="PRO_5009534163" description="Peptidase A1 domain-containing protein" evidence="10">
    <location>
        <begin position="23"/>
        <end position="485"/>
    </location>
</feature>
<dbReference type="Pfam" id="PF00026">
    <property type="entry name" value="Asp"/>
    <property type="match status" value="1"/>
</dbReference>
<organism evidence="12 13">
    <name type="scientific">Aspergillus bombycis</name>
    <dbReference type="NCBI Taxonomy" id="109264"/>
    <lineage>
        <taxon>Eukaryota</taxon>
        <taxon>Fungi</taxon>
        <taxon>Dikarya</taxon>
        <taxon>Ascomycota</taxon>
        <taxon>Pezizomycotina</taxon>
        <taxon>Eurotiomycetes</taxon>
        <taxon>Eurotiomycetidae</taxon>
        <taxon>Eurotiales</taxon>
        <taxon>Aspergillaceae</taxon>
        <taxon>Aspergillus</taxon>
    </lineage>
</organism>
<evidence type="ECO:0000256" key="1">
    <source>
        <dbReference type="ARBA" id="ARBA00004609"/>
    </source>
</evidence>
<evidence type="ECO:0000259" key="11">
    <source>
        <dbReference type="PROSITE" id="PS51767"/>
    </source>
</evidence>
<dbReference type="CDD" id="cd05474">
    <property type="entry name" value="SAP_like"/>
    <property type="match status" value="1"/>
</dbReference>
<evidence type="ECO:0000313" key="12">
    <source>
        <dbReference type="EMBL" id="OGM43157.1"/>
    </source>
</evidence>
<dbReference type="PRINTS" id="PR00792">
    <property type="entry name" value="PEPSIN"/>
</dbReference>
<dbReference type="GO" id="GO:0006508">
    <property type="term" value="P:proteolysis"/>
    <property type="evidence" value="ECO:0007669"/>
    <property type="project" value="UniProtKB-KW"/>
</dbReference>
<dbReference type="InterPro" id="IPR021109">
    <property type="entry name" value="Peptidase_aspartic_dom_sf"/>
</dbReference>
<dbReference type="GO" id="GO:0098552">
    <property type="term" value="C:side of membrane"/>
    <property type="evidence" value="ECO:0007669"/>
    <property type="project" value="UniProtKB-KW"/>
</dbReference>
<dbReference type="EMBL" id="LYCR01000075">
    <property type="protein sequence ID" value="OGM43157.1"/>
    <property type="molecule type" value="Genomic_DNA"/>
</dbReference>
<keyword evidence="3" id="KW-0325">Glycoprotein</keyword>
<feature type="signal peptide" evidence="10">
    <location>
        <begin position="1"/>
        <end position="22"/>
    </location>
</feature>
<dbReference type="OrthoDB" id="771136at2759"/>
<keyword evidence="5 10" id="KW-0732">Signal</keyword>
<dbReference type="GeneID" id="34452265"/>
<dbReference type="GO" id="GO:0004190">
    <property type="term" value="F:aspartic-type endopeptidase activity"/>
    <property type="evidence" value="ECO:0007669"/>
    <property type="project" value="UniProtKB-KW"/>
</dbReference>
<keyword evidence="3" id="KW-0336">GPI-anchor</keyword>
<keyword evidence="3" id="KW-0449">Lipoprotein</keyword>
<evidence type="ECO:0000256" key="10">
    <source>
        <dbReference type="SAM" id="SignalP"/>
    </source>
</evidence>
<dbReference type="Gene3D" id="2.40.70.10">
    <property type="entry name" value="Acid Proteases"/>
    <property type="match status" value="2"/>
</dbReference>
<keyword evidence="13" id="KW-1185">Reference proteome</keyword>
<dbReference type="PANTHER" id="PTHR47966:SF65">
    <property type="entry name" value="ASPARTIC-TYPE ENDOPEPTIDASE"/>
    <property type="match status" value="1"/>
</dbReference>
<proteinExistence type="inferred from homology"/>
<keyword evidence="6" id="KW-0064">Aspartyl protease</keyword>
<dbReference type="GO" id="GO:0005886">
    <property type="term" value="C:plasma membrane"/>
    <property type="evidence" value="ECO:0007669"/>
    <property type="project" value="UniProtKB-SubCell"/>
</dbReference>
<keyword evidence="3" id="KW-0472">Membrane</keyword>
<evidence type="ECO:0000256" key="9">
    <source>
        <dbReference type="SAM" id="MobiDB-lite"/>
    </source>
</evidence>
<feature type="region of interest" description="Disordered" evidence="9">
    <location>
        <begin position="416"/>
        <end position="467"/>
    </location>
</feature>
<evidence type="ECO:0000256" key="8">
    <source>
        <dbReference type="PIRSR" id="PIRSR601461-1"/>
    </source>
</evidence>